<evidence type="ECO:0000313" key="2">
    <source>
        <dbReference type="Proteomes" id="UP000243542"/>
    </source>
</evidence>
<dbReference type="EMBL" id="PDJK01000001">
    <property type="protein sequence ID" value="PFG56947.1"/>
    <property type="molecule type" value="Genomic_DNA"/>
</dbReference>
<dbReference type="AlphaFoldDB" id="A0A2A9FZP3"/>
<dbReference type="Proteomes" id="UP000243542">
    <property type="component" value="Unassembled WGS sequence"/>
</dbReference>
<name>A0A2A9FZP3_9PSEU</name>
<comment type="caution">
    <text evidence="1">The sequence shown here is derived from an EMBL/GenBank/DDBJ whole genome shotgun (WGS) entry which is preliminary data.</text>
</comment>
<reference evidence="1 2" key="1">
    <citation type="submission" date="2017-10" db="EMBL/GenBank/DDBJ databases">
        <title>Sequencing the genomes of 1000 actinobacteria strains.</title>
        <authorList>
            <person name="Klenk H.-P."/>
        </authorList>
    </citation>
    <scope>NUCLEOTIDE SEQUENCE [LARGE SCALE GENOMIC DNA]</scope>
    <source>
        <strain evidence="1 2">DSM 46092</strain>
    </source>
</reference>
<keyword evidence="2" id="KW-1185">Reference proteome</keyword>
<dbReference type="RefSeq" id="WP_098509618.1">
    <property type="nucleotide sequence ID" value="NZ_JBIAKZ010000007.1"/>
</dbReference>
<organism evidence="1 2">
    <name type="scientific">Amycolatopsis sulphurea</name>
    <dbReference type="NCBI Taxonomy" id="76022"/>
    <lineage>
        <taxon>Bacteria</taxon>
        <taxon>Bacillati</taxon>
        <taxon>Actinomycetota</taxon>
        <taxon>Actinomycetes</taxon>
        <taxon>Pseudonocardiales</taxon>
        <taxon>Pseudonocardiaceae</taxon>
        <taxon>Amycolatopsis</taxon>
    </lineage>
</organism>
<gene>
    <name evidence="1" type="ORF">ATK36_0483</name>
</gene>
<evidence type="ECO:0000313" key="1">
    <source>
        <dbReference type="EMBL" id="PFG56947.1"/>
    </source>
</evidence>
<accession>A0A2A9FZP3</accession>
<protein>
    <submittedName>
        <fullName evidence="1">Uncharacterized protein</fullName>
    </submittedName>
</protein>
<proteinExistence type="predicted"/>
<sequence>MKNNRYDYAKFGAGFIVVDRRSAQLAALTDRGDWADIDKPGDRRFFALTQSEARRIADQLNRG</sequence>